<dbReference type="PANTHER" id="PTHR21337">
    <property type="entry name" value="PHOSPHO-2-DEHYDRO-3-DEOXYHEPTONATE ALDOLASE 1, 2"/>
    <property type="match status" value="1"/>
</dbReference>
<keyword evidence="3" id="KW-0104">Cadmium</keyword>
<dbReference type="InterPro" id="IPR002480">
    <property type="entry name" value="DAHP_synth_2"/>
</dbReference>
<keyword evidence="4" id="KW-0028">Amino-acid biosynthesis</keyword>
<comment type="cofactor">
    <cofactor evidence="3">
        <name>Mn(2+)</name>
        <dbReference type="ChEBI" id="CHEBI:29035"/>
    </cofactor>
    <cofactor evidence="3">
        <name>Co(2+)</name>
        <dbReference type="ChEBI" id="CHEBI:48828"/>
    </cofactor>
    <cofactor evidence="3">
        <name>Cd(2+)</name>
        <dbReference type="ChEBI" id="CHEBI:48775"/>
    </cofactor>
    <text evidence="3">Binds 1 divalent cation per subunit. The enzyme is active with manganese, cobalt or cadmium ions.</text>
</comment>
<feature type="binding site" evidence="3">
    <location>
        <position position="293"/>
    </location>
    <ligand>
        <name>phosphoenolpyruvate</name>
        <dbReference type="ChEBI" id="CHEBI:58702"/>
    </ligand>
</feature>
<dbReference type="PANTHER" id="PTHR21337:SF0">
    <property type="entry name" value="PHOSPHO-2-DEHYDRO-3-DEOXYHEPTONATE ALDOLASE"/>
    <property type="match status" value="1"/>
</dbReference>
<evidence type="ECO:0000313" key="6">
    <source>
        <dbReference type="Proteomes" id="UP000689129"/>
    </source>
</evidence>
<evidence type="ECO:0000313" key="5">
    <source>
        <dbReference type="EMBL" id="KAG7122928.1"/>
    </source>
</evidence>
<dbReference type="Pfam" id="PF01474">
    <property type="entry name" value="DAHP_synth_2"/>
    <property type="match status" value="2"/>
</dbReference>
<feature type="binding site" evidence="3">
    <location>
        <position position="369"/>
    </location>
    <ligand>
        <name>Mn(2+)</name>
        <dbReference type="ChEBI" id="CHEBI:29035"/>
    </ligand>
</feature>
<dbReference type="EMBL" id="JAEMWZ010000357">
    <property type="protein sequence ID" value="KAG7122928.1"/>
    <property type="molecule type" value="Genomic_DNA"/>
</dbReference>
<evidence type="ECO:0000256" key="3">
    <source>
        <dbReference type="PIRSR" id="PIRSR602480-1"/>
    </source>
</evidence>
<keyword evidence="1 4" id="KW-0808">Transferase</keyword>
<dbReference type="GO" id="GO:0009073">
    <property type="term" value="P:aromatic amino acid family biosynthetic process"/>
    <property type="evidence" value="ECO:0007669"/>
    <property type="project" value="UniProtKB-KW"/>
</dbReference>
<dbReference type="Proteomes" id="UP000689129">
    <property type="component" value="Unassembled WGS sequence"/>
</dbReference>
<proteinExistence type="inferred from homology"/>
<comment type="similarity">
    <text evidence="4">Belongs to the class-II DAHP synthase family.</text>
</comment>
<keyword evidence="4" id="KW-0057">Aromatic amino acid biosynthesis</keyword>
<comment type="pathway">
    <text evidence="4">Metabolic intermediate biosynthesis; chorismate biosynthesis; chorismate from D-erythrose 4-phosphate and phosphoenolpyruvate: step 1/7.</text>
</comment>
<dbReference type="EC" id="2.5.1.54" evidence="4"/>
<reference evidence="5" key="1">
    <citation type="journal article" date="2021" name="Mol. Plant Pathol.">
        <title>A 20-kb lineage-specific genomic region tames virulence in pathogenic amphidiploid Verticillium longisporum.</title>
        <authorList>
            <person name="Harting R."/>
            <person name="Starke J."/>
            <person name="Kusch H."/>
            <person name="Poggeler S."/>
            <person name="Maurus I."/>
            <person name="Schluter R."/>
            <person name="Landesfeind M."/>
            <person name="Bulla I."/>
            <person name="Nowrousian M."/>
            <person name="de Jonge R."/>
            <person name="Stahlhut G."/>
            <person name="Hoff K.J."/>
            <person name="Asshauer K.P."/>
            <person name="Thurmer A."/>
            <person name="Stanke M."/>
            <person name="Daniel R."/>
            <person name="Morgenstern B."/>
            <person name="Thomma B.P.H.J."/>
            <person name="Kronstad J.W."/>
            <person name="Braus-Stromeyer S.A."/>
            <person name="Braus G.H."/>
        </authorList>
    </citation>
    <scope>NUCLEOTIDE SEQUENCE</scope>
    <source>
        <strain evidence="5">Vl32</strain>
    </source>
</reference>
<gene>
    <name evidence="5" type="ORF">HYQ45_014254</name>
</gene>
<keyword evidence="3" id="KW-0170">Cobalt</keyword>
<keyword evidence="3" id="KW-0464">Manganese</keyword>
<dbReference type="UniPathway" id="UPA00053">
    <property type="reaction ID" value="UER00084"/>
</dbReference>
<accession>A0A8I3ALY4</accession>
<evidence type="ECO:0000256" key="4">
    <source>
        <dbReference type="RuleBase" id="RU363071"/>
    </source>
</evidence>
<dbReference type="GO" id="GO:0008652">
    <property type="term" value="P:amino acid biosynthetic process"/>
    <property type="evidence" value="ECO:0007669"/>
    <property type="project" value="UniProtKB-KW"/>
</dbReference>
<dbReference type="GO" id="GO:0009423">
    <property type="term" value="P:chorismate biosynthetic process"/>
    <property type="evidence" value="ECO:0007669"/>
    <property type="project" value="UniProtKB-UniPathway"/>
</dbReference>
<dbReference type="OrthoDB" id="2338at2759"/>
<evidence type="ECO:0000256" key="2">
    <source>
        <dbReference type="ARBA" id="ARBA00047508"/>
    </source>
</evidence>
<sequence>MATPSPDWTPGSWRSKPIKQAPAYPDAKLLQKSVDELSRLPPIVHPKEIVALKQHLRDVAKGEAFLLQGGDCAELFSYCEQNAIESKIKLLGSSPTEVVDGVEMPSFRGDILNGFHVDERDIDPQRLVKAYHHSSATLNYIRASLNAGIADLHRPLDWGLGHVRDPELKRKYSEAVLSLTDMLRFLHTIGADKSDKLDTVDLFTSHEGLLLEYEQPLTRLLETPVLRSRPNEPASAPKKEYYNTSAHFLWIGDRTRQIDHAHVGPTTPVDDLLALLRTLNPSCEPGKITLITRYGAAKVRSLLPAHIRAVEDSEYRQCVVWQCDPMHGNTQSTGSGIKTRKFGDIFEELQQTLQIHKEQGSFLGGVHLELTGDAVTECLGGSENLDEDDLSTNYTSFCDPRLNEKQALELAFLIADHYRKERRPSTTL</sequence>
<name>A0A8I3ALY4_VERLO</name>
<dbReference type="GO" id="GO:0003849">
    <property type="term" value="F:3-deoxy-7-phosphoheptulonate synthase activity"/>
    <property type="evidence" value="ECO:0007669"/>
    <property type="project" value="UniProtKB-EC"/>
</dbReference>
<dbReference type="AlphaFoldDB" id="A0A8I3ALY4"/>
<feature type="binding site" evidence="3">
    <location>
        <position position="327"/>
    </location>
    <ligand>
        <name>Mn(2+)</name>
        <dbReference type="ChEBI" id="CHEBI:29035"/>
    </ligand>
</feature>
<protein>
    <recommendedName>
        <fullName evidence="4">Phospho-2-dehydro-3-deoxyheptonate aldolase</fullName>
        <ecNumber evidence="4">2.5.1.54</ecNumber>
    </recommendedName>
</protein>
<evidence type="ECO:0000256" key="1">
    <source>
        <dbReference type="ARBA" id="ARBA00022679"/>
    </source>
</evidence>
<feature type="binding site" evidence="3">
    <location>
        <position position="399"/>
    </location>
    <ligand>
        <name>Mn(2+)</name>
        <dbReference type="ChEBI" id="CHEBI:29035"/>
    </ligand>
</feature>
<feature type="binding site" evidence="3">
    <location>
        <position position="72"/>
    </location>
    <ligand>
        <name>Mn(2+)</name>
        <dbReference type="ChEBI" id="CHEBI:29035"/>
    </ligand>
</feature>
<comment type="caution">
    <text evidence="5">The sequence shown here is derived from an EMBL/GenBank/DDBJ whole genome shotgun (WGS) entry which is preliminary data.</text>
</comment>
<organism evidence="5 6">
    <name type="scientific">Verticillium longisporum</name>
    <name type="common">Verticillium dahliae var. longisporum</name>
    <dbReference type="NCBI Taxonomy" id="100787"/>
    <lineage>
        <taxon>Eukaryota</taxon>
        <taxon>Fungi</taxon>
        <taxon>Dikarya</taxon>
        <taxon>Ascomycota</taxon>
        <taxon>Pezizomycotina</taxon>
        <taxon>Sordariomycetes</taxon>
        <taxon>Hypocreomycetidae</taxon>
        <taxon>Glomerellales</taxon>
        <taxon>Plectosphaerellaceae</taxon>
        <taxon>Verticillium</taxon>
    </lineage>
</organism>
<comment type="catalytic activity">
    <reaction evidence="2 4">
        <text>D-erythrose 4-phosphate + phosphoenolpyruvate + H2O = 7-phospho-2-dehydro-3-deoxy-D-arabino-heptonate + phosphate</text>
        <dbReference type="Rhea" id="RHEA:14717"/>
        <dbReference type="ChEBI" id="CHEBI:15377"/>
        <dbReference type="ChEBI" id="CHEBI:16897"/>
        <dbReference type="ChEBI" id="CHEBI:43474"/>
        <dbReference type="ChEBI" id="CHEBI:58394"/>
        <dbReference type="ChEBI" id="CHEBI:58702"/>
        <dbReference type="EC" id="2.5.1.54"/>
    </reaction>
</comment>